<evidence type="ECO:0000313" key="4">
    <source>
        <dbReference type="Proteomes" id="UP000784880"/>
    </source>
</evidence>
<keyword evidence="4" id="KW-1185">Reference proteome</keyword>
<feature type="repeat" description="TPR" evidence="1">
    <location>
        <begin position="368"/>
        <end position="401"/>
    </location>
</feature>
<name>A0ABS6JLD8_9BACI</name>
<evidence type="ECO:0008006" key="5">
    <source>
        <dbReference type="Google" id="ProtNLM"/>
    </source>
</evidence>
<comment type="caution">
    <text evidence="3">The sequence shown here is derived from an EMBL/GenBank/DDBJ whole genome shotgun (WGS) entry which is preliminary data.</text>
</comment>
<dbReference type="EMBL" id="JAHQCS010000147">
    <property type="protein sequence ID" value="MBU9713662.1"/>
    <property type="molecule type" value="Genomic_DNA"/>
</dbReference>
<reference evidence="3 4" key="1">
    <citation type="submission" date="2021-06" db="EMBL/GenBank/DDBJ databases">
        <title>Bacillus sp. RD4P76, an endophyte from a halophyte.</title>
        <authorList>
            <person name="Sun J.-Q."/>
        </authorList>
    </citation>
    <scope>NUCLEOTIDE SEQUENCE [LARGE SCALE GENOMIC DNA]</scope>
    <source>
        <strain evidence="3 4">CGMCC 1.15917</strain>
    </source>
</reference>
<protein>
    <recommendedName>
        <fullName evidence="5">Tetratricopeptide repeat protein</fullName>
    </recommendedName>
</protein>
<evidence type="ECO:0000256" key="2">
    <source>
        <dbReference type="SAM" id="Coils"/>
    </source>
</evidence>
<keyword evidence="2" id="KW-0175">Coiled coil</keyword>
<sequence length="600" mass="71715">MSRMEEYHHVKTEVEQNPYVYDNVIHLVQTLNKLQRENEKSLEEVQWEKIEVLDKFMEKPDRVPNKAEEKLIESLDSLLEYYGRLPMASGEINDRYLNVFLRRKELGEFPDYLQRGFIHLVMENYQDNQIKMYQLIVSTVIKDKSIHEKVSQLLLHPEQLANEPTPLLEELEPYFKQMAELNRDISHFYKTLLEVKIDRLEVEDPDAQGDKLDILRELIKYSKEKSKLKEQAEILLLNELEDYKQFRTTLDKGYYSGIEEIYQELYSWFPQNKVYKDHLIDSIEKQVHFMENAESNQSSRSLHHAKIEAYEKLIRLKPNDKEYNRNLATFYFQGGKNLKRSRGHESNFELAERYFGRYIDLSNEREKYQGYYYLGLLFLQQKDWGSAYKKLKDAVKLAPTFDDYFQVAYPYVISCVHERNELEADRIIEEMESHDKEFEYRKEIEFVRMYKNMFSSGFAYTVFKNGKEVEEISYLASEKYIEDLLHDNPHSFILDMRNPEVTYVRGIEDCKKNTSVLKTLLYRHLMVNGSVSVEDARIILQKENVNVARYINMFKEDMYDCVGNKEMLTISHAKQSVYYFEFPADTYIIQPINFSIHNYV</sequence>
<evidence type="ECO:0000313" key="3">
    <source>
        <dbReference type="EMBL" id="MBU9713662.1"/>
    </source>
</evidence>
<dbReference type="RefSeq" id="WP_217067813.1">
    <property type="nucleotide sequence ID" value="NZ_JAHQCS010000147.1"/>
</dbReference>
<evidence type="ECO:0000256" key="1">
    <source>
        <dbReference type="PROSITE-ProRule" id="PRU00339"/>
    </source>
</evidence>
<keyword evidence="1" id="KW-0802">TPR repeat</keyword>
<gene>
    <name evidence="3" type="ORF">KS419_18185</name>
</gene>
<dbReference type="PROSITE" id="PS50005">
    <property type="entry name" value="TPR"/>
    <property type="match status" value="1"/>
</dbReference>
<feature type="coiled-coil region" evidence="2">
    <location>
        <begin position="24"/>
        <end position="51"/>
    </location>
</feature>
<dbReference type="Proteomes" id="UP000784880">
    <property type="component" value="Unassembled WGS sequence"/>
</dbReference>
<proteinExistence type="predicted"/>
<accession>A0ABS6JLD8</accession>
<organism evidence="3 4">
    <name type="scientific">Evansella tamaricis</name>
    <dbReference type="NCBI Taxonomy" id="2069301"/>
    <lineage>
        <taxon>Bacteria</taxon>
        <taxon>Bacillati</taxon>
        <taxon>Bacillota</taxon>
        <taxon>Bacilli</taxon>
        <taxon>Bacillales</taxon>
        <taxon>Bacillaceae</taxon>
        <taxon>Evansella</taxon>
    </lineage>
</organism>
<dbReference type="InterPro" id="IPR019734">
    <property type="entry name" value="TPR_rpt"/>
</dbReference>